<dbReference type="GO" id="GO:0005739">
    <property type="term" value="C:mitochondrion"/>
    <property type="evidence" value="ECO:0007669"/>
    <property type="project" value="TreeGrafter"/>
</dbReference>
<proteinExistence type="inferred from homology"/>
<keyword evidence="5" id="KW-1185">Reference proteome</keyword>
<dbReference type="GO" id="GO:0003735">
    <property type="term" value="F:structural constituent of ribosome"/>
    <property type="evidence" value="ECO:0007669"/>
    <property type="project" value="InterPro"/>
</dbReference>
<name>A0A9P8QCU2_WICPI</name>
<reference evidence="4" key="1">
    <citation type="journal article" date="2021" name="Open Biol.">
        <title>Shared evolutionary footprints suggest mitochondrial oxidative damage underlies multiple complex I losses in fungi.</title>
        <authorList>
            <person name="Schikora-Tamarit M.A."/>
            <person name="Marcet-Houben M."/>
            <person name="Nosek J."/>
            <person name="Gabaldon T."/>
        </authorList>
    </citation>
    <scope>NUCLEOTIDE SEQUENCE</scope>
    <source>
        <strain evidence="4">CBS2887</strain>
    </source>
</reference>
<dbReference type="InterPro" id="IPR000266">
    <property type="entry name" value="Ribosomal_uS17"/>
</dbReference>
<dbReference type="SUPFAM" id="SSF50249">
    <property type="entry name" value="Nucleic acid-binding proteins"/>
    <property type="match status" value="1"/>
</dbReference>
<gene>
    <name evidence="4" type="ORF">WICPIJ_000866</name>
</gene>
<dbReference type="PANTHER" id="PTHR10744:SF1">
    <property type="entry name" value="SMALL RIBOSOMAL SUBUNIT PROTEIN US17M"/>
    <property type="match status" value="1"/>
</dbReference>
<sequence length="255" mass="29470">MARQNFIGLVVSQGKMNKTVKVQVERKTFNRIINKEIMKRKNFLVHDESNVSREGDIVRIESCRPLSSRKSFAIAEIRKNKGSQFAQYDAIAKERVLAEENEKTMEFLNRRERIEKELSEGSDLIRDLAEIRKFAEGQIKEGEVIDEAKIQQLREKYGIKSWPPQAEVLELELESLREKVQSLKLTIDFVEPLLSLLLSDAKYQEKVNGALSNFSKKPVEELKPAVKKNILRKFLLTRSDVAKEIFSEELKFVSA</sequence>
<evidence type="ECO:0008006" key="6">
    <source>
        <dbReference type="Google" id="ProtNLM"/>
    </source>
</evidence>
<reference evidence="4" key="2">
    <citation type="submission" date="2021-01" db="EMBL/GenBank/DDBJ databases">
        <authorList>
            <person name="Schikora-Tamarit M.A."/>
        </authorList>
    </citation>
    <scope>NUCLEOTIDE SEQUENCE</scope>
    <source>
        <strain evidence="4">CBS2887</strain>
    </source>
</reference>
<organism evidence="4 5">
    <name type="scientific">Wickerhamomyces pijperi</name>
    <name type="common">Yeast</name>
    <name type="synonym">Pichia pijperi</name>
    <dbReference type="NCBI Taxonomy" id="599730"/>
    <lineage>
        <taxon>Eukaryota</taxon>
        <taxon>Fungi</taxon>
        <taxon>Dikarya</taxon>
        <taxon>Ascomycota</taxon>
        <taxon>Saccharomycotina</taxon>
        <taxon>Saccharomycetes</taxon>
        <taxon>Phaffomycetales</taxon>
        <taxon>Wickerhamomycetaceae</taxon>
        <taxon>Wickerhamomyces</taxon>
    </lineage>
</organism>
<dbReference type="PRINTS" id="PR00973">
    <property type="entry name" value="RIBOSOMALS17"/>
</dbReference>
<protein>
    <recommendedName>
        <fullName evidence="6">37S ribosomal protein S17, mitochondrial</fullName>
    </recommendedName>
</protein>
<dbReference type="OrthoDB" id="274752at2759"/>
<dbReference type="AlphaFoldDB" id="A0A9P8QCU2"/>
<evidence type="ECO:0000256" key="3">
    <source>
        <dbReference type="ARBA" id="ARBA00023274"/>
    </source>
</evidence>
<evidence type="ECO:0000256" key="2">
    <source>
        <dbReference type="ARBA" id="ARBA00022980"/>
    </source>
</evidence>
<keyword evidence="2" id="KW-0689">Ribosomal protein</keyword>
<dbReference type="Gene3D" id="2.40.50.140">
    <property type="entry name" value="Nucleic acid-binding proteins"/>
    <property type="match status" value="1"/>
</dbReference>
<keyword evidence="3" id="KW-0687">Ribonucleoprotein</keyword>
<comment type="caution">
    <text evidence="4">The sequence shown here is derived from an EMBL/GenBank/DDBJ whole genome shotgun (WGS) entry which is preliminary data.</text>
</comment>
<comment type="similarity">
    <text evidence="1">Belongs to the universal ribosomal protein uS17 family.</text>
</comment>
<dbReference type="EMBL" id="JAEUBG010000512">
    <property type="protein sequence ID" value="KAH3688153.1"/>
    <property type="molecule type" value="Genomic_DNA"/>
</dbReference>
<accession>A0A9P8QCU2</accession>
<dbReference type="Proteomes" id="UP000774326">
    <property type="component" value="Unassembled WGS sequence"/>
</dbReference>
<dbReference type="InterPro" id="IPR012340">
    <property type="entry name" value="NA-bd_OB-fold"/>
</dbReference>
<evidence type="ECO:0000313" key="5">
    <source>
        <dbReference type="Proteomes" id="UP000774326"/>
    </source>
</evidence>
<dbReference type="GO" id="GO:1990904">
    <property type="term" value="C:ribonucleoprotein complex"/>
    <property type="evidence" value="ECO:0007669"/>
    <property type="project" value="UniProtKB-KW"/>
</dbReference>
<evidence type="ECO:0000313" key="4">
    <source>
        <dbReference type="EMBL" id="KAH3688153.1"/>
    </source>
</evidence>
<evidence type="ECO:0000256" key="1">
    <source>
        <dbReference type="ARBA" id="ARBA00010254"/>
    </source>
</evidence>
<dbReference type="CDD" id="cd00364">
    <property type="entry name" value="Ribosomal_uS17"/>
    <property type="match status" value="1"/>
</dbReference>
<dbReference type="Pfam" id="PF00366">
    <property type="entry name" value="Ribosomal_S17"/>
    <property type="match status" value="1"/>
</dbReference>
<dbReference type="GO" id="GO:0005840">
    <property type="term" value="C:ribosome"/>
    <property type="evidence" value="ECO:0007669"/>
    <property type="project" value="UniProtKB-KW"/>
</dbReference>
<dbReference type="PANTHER" id="PTHR10744">
    <property type="entry name" value="40S RIBOSOMAL PROTEIN S11 FAMILY MEMBER"/>
    <property type="match status" value="1"/>
</dbReference>
<dbReference type="GO" id="GO:0006412">
    <property type="term" value="P:translation"/>
    <property type="evidence" value="ECO:0007669"/>
    <property type="project" value="InterPro"/>
</dbReference>